<dbReference type="PROSITE" id="PS50943">
    <property type="entry name" value="HTH_CROC1"/>
    <property type="match status" value="1"/>
</dbReference>
<reference evidence="2" key="1">
    <citation type="journal article" date="2016" name="Genome Announc.">
        <title>Draft genomes of two strains of Paenibacillus glucanolyticus with capability to degrade lignocellulose.</title>
        <authorList>
            <person name="Mathews S.L."/>
            <person name="Pawlak J."/>
            <person name="Grunden A.M."/>
        </authorList>
    </citation>
    <scope>NUCLEOTIDE SEQUENCE [LARGE SCALE GENOMIC DNA]</scope>
    <source>
        <strain evidence="2">SLM1</strain>
    </source>
</reference>
<dbReference type="AlphaFoldDB" id="A0A163MFJ9"/>
<proteinExistence type="predicted"/>
<name>A0A163MFJ9_9BACL</name>
<dbReference type="SUPFAM" id="SSF47413">
    <property type="entry name" value="lambda repressor-like DNA-binding domains"/>
    <property type="match status" value="1"/>
</dbReference>
<accession>A0A163MFJ9</accession>
<feature type="domain" description="HTH cro/C1-type" evidence="1">
    <location>
        <begin position="15"/>
        <end position="70"/>
    </location>
</feature>
<comment type="caution">
    <text evidence="2">The sequence shown here is derived from an EMBL/GenBank/DDBJ whole genome shotgun (WGS) entry which is preliminary data.</text>
</comment>
<evidence type="ECO:0000259" key="1">
    <source>
        <dbReference type="PROSITE" id="PS50943"/>
    </source>
</evidence>
<protein>
    <submittedName>
        <fullName evidence="2">Transcriptional regulator</fullName>
    </submittedName>
</protein>
<gene>
    <name evidence="2" type="ORF">AWU65_07360</name>
</gene>
<dbReference type="Proteomes" id="UP000076796">
    <property type="component" value="Unassembled WGS sequence"/>
</dbReference>
<keyword evidence="3" id="KW-1185">Reference proteome</keyword>
<evidence type="ECO:0000313" key="2">
    <source>
        <dbReference type="EMBL" id="KZS49015.1"/>
    </source>
</evidence>
<sequence>MKTGKLSNEVNLGFVKQRRLELGLSLQDMAGVLGFKNASTYMKYEEGSYAFKANHLPVLANKLECRIENFFEKRFAKIAKINKEVG</sequence>
<dbReference type="InterPro" id="IPR001387">
    <property type="entry name" value="Cro/C1-type_HTH"/>
</dbReference>
<evidence type="ECO:0000313" key="3">
    <source>
        <dbReference type="Proteomes" id="UP000076796"/>
    </source>
</evidence>
<dbReference type="InterPro" id="IPR010982">
    <property type="entry name" value="Lambda_DNA-bd_dom_sf"/>
</dbReference>
<dbReference type="GO" id="GO:0003677">
    <property type="term" value="F:DNA binding"/>
    <property type="evidence" value="ECO:0007669"/>
    <property type="project" value="InterPro"/>
</dbReference>
<dbReference type="OrthoDB" id="2662407at2"/>
<organism evidence="2 3">
    <name type="scientific">Paenibacillus glucanolyticus</name>
    <dbReference type="NCBI Taxonomy" id="59843"/>
    <lineage>
        <taxon>Bacteria</taxon>
        <taxon>Bacillati</taxon>
        <taxon>Bacillota</taxon>
        <taxon>Bacilli</taxon>
        <taxon>Bacillales</taxon>
        <taxon>Paenibacillaceae</taxon>
        <taxon>Paenibacillus</taxon>
    </lineage>
</organism>
<dbReference type="CDD" id="cd00093">
    <property type="entry name" value="HTH_XRE"/>
    <property type="match status" value="1"/>
</dbReference>
<dbReference type="Gene3D" id="1.10.260.40">
    <property type="entry name" value="lambda repressor-like DNA-binding domains"/>
    <property type="match status" value="1"/>
</dbReference>
<dbReference type="Pfam" id="PF01381">
    <property type="entry name" value="HTH_3"/>
    <property type="match status" value="1"/>
</dbReference>
<dbReference type="EMBL" id="LWMH01000001">
    <property type="protein sequence ID" value="KZS49015.1"/>
    <property type="molecule type" value="Genomic_DNA"/>
</dbReference>